<reference evidence="1 2" key="1">
    <citation type="journal article" date="2019" name="Int. J. Syst. Evol. Microbiol.">
        <title>The Global Catalogue of Microorganisms (GCM) 10K type strain sequencing project: providing services to taxonomists for standard genome sequencing and annotation.</title>
        <authorList>
            <consortium name="The Broad Institute Genomics Platform"/>
            <consortium name="The Broad Institute Genome Sequencing Center for Infectious Disease"/>
            <person name="Wu L."/>
            <person name="Ma J."/>
        </authorList>
    </citation>
    <scope>NUCLEOTIDE SEQUENCE [LARGE SCALE GENOMIC DNA]</scope>
    <source>
        <strain evidence="1 2">JCM 12389</strain>
    </source>
</reference>
<name>A0ABN1BIK3_9BACI</name>
<protein>
    <submittedName>
        <fullName evidence="1">Uncharacterized protein</fullName>
    </submittedName>
</protein>
<evidence type="ECO:0000313" key="2">
    <source>
        <dbReference type="Proteomes" id="UP001500880"/>
    </source>
</evidence>
<proteinExistence type="predicted"/>
<evidence type="ECO:0000313" key="1">
    <source>
        <dbReference type="EMBL" id="GAA0497924.1"/>
    </source>
</evidence>
<gene>
    <name evidence="1" type="ORF">GCM10008986_26200</name>
</gene>
<dbReference type="EMBL" id="BAAADO010000005">
    <property type="protein sequence ID" value="GAA0497924.1"/>
    <property type="molecule type" value="Genomic_DNA"/>
</dbReference>
<accession>A0ABN1BIK3</accession>
<comment type="caution">
    <text evidence="1">The sequence shown here is derived from an EMBL/GenBank/DDBJ whole genome shotgun (WGS) entry which is preliminary data.</text>
</comment>
<dbReference type="Proteomes" id="UP001500880">
    <property type="component" value="Unassembled WGS sequence"/>
</dbReference>
<organism evidence="1 2">
    <name type="scientific">Salinibacillus aidingensis</name>
    <dbReference type="NCBI Taxonomy" id="237684"/>
    <lineage>
        <taxon>Bacteria</taxon>
        <taxon>Bacillati</taxon>
        <taxon>Bacillota</taxon>
        <taxon>Bacilli</taxon>
        <taxon>Bacillales</taxon>
        <taxon>Bacillaceae</taxon>
        <taxon>Salinibacillus</taxon>
    </lineage>
</organism>
<sequence>MAAVDAEMPELVISTVDVNHTETSDLPIVTAAVIHKEVLVLAL</sequence>
<keyword evidence="2" id="KW-1185">Reference proteome</keyword>